<dbReference type="GO" id="GO:0005886">
    <property type="term" value="C:plasma membrane"/>
    <property type="evidence" value="ECO:0007669"/>
    <property type="project" value="TreeGrafter"/>
</dbReference>
<reference evidence="8 9" key="1">
    <citation type="submission" date="2019-09" db="EMBL/GenBank/DDBJ databases">
        <title>Bird 10,000 Genomes (B10K) Project - Family phase.</title>
        <authorList>
            <person name="Zhang G."/>
        </authorList>
    </citation>
    <scope>NUCLEOTIDE SEQUENCE [LARGE SCALE GENOMIC DNA]</scope>
    <source>
        <strain evidence="8">B10K-DU-001-57</strain>
        <tissue evidence="8">Muscle</tissue>
    </source>
</reference>
<dbReference type="PANTHER" id="PTHR24028">
    <property type="entry name" value="CADHERIN-87A"/>
    <property type="match status" value="1"/>
</dbReference>
<dbReference type="OrthoDB" id="6252479at2759"/>
<feature type="non-terminal residue" evidence="8">
    <location>
        <position position="61"/>
    </location>
</feature>
<comment type="caution">
    <text evidence="8">The sequence shown here is derived from an EMBL/GenBank/DDBJ whole genome shotgun (WGS) entry which is preliminary data.</text>
</comment>
<evidence type="ECO:0000256" key="2">
    <source>
        <dbReference type="ARBA" id="ARBA00022692"/>
    </source>
</evidence>
<evidence type="ECO:0000313" key="8">
    <source>
        <dbReference type="EMBL" id="NXI73276.1"/>
    </source>
</evidence>
<dbReference type="PANTHER" id="PTHR24028:SF328">
    <property type="entry name" value="CADHERIN-3"/>
    <property type="match status" value="1"/>
</dbReference>
<dbReference type="GO" id="GO:0007156">
    <property type="term" value="P:homophilic cell adhesion via plasma membrane adhesion molecules"/>
    <property type="evidence" value="ECO:0007669"/>
    <property type="project" value="InterPro"/>
</dbReference>
<keyword evidence="5" id="KW-0325">Glycoprotein</keyword>
<sequence>APIFTQKLYIGRVLENTPEGSVVLSVMATDADVGLNGDISYRFSQAVGESQLPFTIDPVSG</sequence>
<dbReference type="EMBL" id="VXAA01006659">
    <property type="protein sequence ID" value="NXI73276.1"/>
    <property type="molecule type" value="Genomic_DNA"/>
</dbReference>
<evidence type="ECO:0000256" key="5">
    <source>
        <dbReference type="ARBA" id="ARBA00023180"/>
    </source>
</evidence>
<gene>
    <name evidence="8" type="primary">Pcdha4</name>
    <name evidence="8" type="ORF">ANSSEM_R15468</name>
</gene>
<dbReference type="Gene3D" id="2.60.40.60">
    <property type="entry name" value="Cadherins"/>
    <property type="match status" value="1"/>
</dbReference>
<dbReference type="CDD" id="cd11304">
    <property type="entry name" value="Cadherin_repeat"/>
    <property type="match status" value="1"/>
</dbReference>
<dbReference type="Proteomes" id="UP000567872">
    <property type="component" value="Unassembled WGS sequence"/>
</dbReference>
<evidence type="ECO:0000256" key="1">
    <source>
        <dbReference type="ARBA" id="ARBA00004167"/>
    </source>
</evidence>
<dbReference type="SUPFAM" id="SSF49313">
    <property type="entry name" value="Cadherin-like"/>
    <property type="match status" value="1"/>
</dbReference>
<comment type="subcellular location">
    <subcellularLocation>
        <location evidence="1">Membrane</location>
        <topology evidence="1">Single-pass membrane protein</topology>
    </subcellularLocation>
</comment>
<dbReference type="GO" id="GO:0005509">
    <property type="term" value="F:calcium ion binding"/>
    <property type="evidence" value="ECO:0007669"/>
    <property type="project" value="UniProtKB-UniRule"/>
</dbReference>
<protein>
    <submittedName>
        <fullName evidence="8">PCDA4 protein</fullName>
    </submittedName>
</protein>
<keyword evidence="3" id="KW-1133">Transmembrane helix</keyword>
<keyword evidence="9" id="KW-1185">Reference proteome</keyword>
<dbReference type="InterPro" id="IPR015919">
    <property type="entry name" value="Cadherin-like_sf"/>
</dbReference>
<keyword evidence="6" id="KW-0106">Calcium</keyword>
<dbReference type="InterPro" id="IPR002126">
    <property type="entry name" value="Cadherin-like_dom"/>
</dbReference>
<name>A0A7K9VKW1_ANSSE</name>
<accession>A0A7K9VKW1</accession>
<evidence type="ECO:0000256" key="3">
    <source>
        <dbReference type="ARBA" id="ARBA00022989"/>
    </source>
</evidence>
<evidence type="ECO:0000259" key="7">
    <source>
        <dbReference type="PROSITE" id="PS50268"/>
    </source>
</evidence>
<evidence type="ECO:0000313" key="9">
    <source>
        <dbReference type="Proteomes" id="UP000567872"/>
    </source>
</evidence>
<evidence type="ECO:0000256" key="4">
    <source>
        <dbReference type="ARBA" id="ARBA00023136"/>
    </source>
</evidence>
<dbReference type="InterPro" id="IPR050174">
    <property type="entry name" value="Protocadherin/Cadherin-CA"/>
</dbReference>
<dbReference type="AlphaFoldDB" id="A0A7K9VKW1"/>
<dbReference type="PROSITE" id="PS50268">
    <property type="entry name" value="CADHERIN_2"/>
    <property type="match status" value="1"/>
</dbReference>
<evidence type="ECO:0000256" key="6">
    <source>
        <dbReference type="PROSITE-ProRule" id="PRU00043"/>
    </source>
</evidence>
<keyword evidence="2" id="KW-0812">Transmembrane</keyword>
<feature type="non-terminal residue" evidence="8">
    <location>
        <position position="1"/>
    </location>
</feature>
<proteinExistence type="predicted"/>
<organism evidence="8 9">
    <name type="scientific">Anseranas semipalmata</name>
    <name type="common">Magpie goose</name>
    <name type="synonym">Anas semipalmata</name>
    <dbReference type="NCBI Taxonomy" id="8851"/>
    <lineage>
        <taxon>Eukaryota</taxon>
        <taxon>Metazoa</taxon>
        <taxon>Chordata</taxon>
        <taxon>Craniata</taxon>
        <taxon>Vertebrata</taxon>
        <taxon>Euteleostomi</taxon>
        <taxon>Archelosauria</taxon>
        <taxon>Archosauria</taxon>
        <taxon>Dinosauria</taxon>
        <taxon>Saurischia</taxon>
        <taxon>Theropoda</taxon>
        <taxon>Coelurosauria</taxon>
        <taxon>Aves</taxon>
        <taxon>Neognathae</taxon>
        <taxon>Galloanserae</taxon>
        <taxon>Anseriformes</taxon>
        <taxon>Anseranatidae</taxon>
        <taxon>Anseranas</taxon>
    </lineage>
</organism>
<dbReference type="Pfam" id="PF00028">
    <property type="entry name" value="Cadherin"/>
    <property type="match status" value="1"/>
</dbReference>
<keyword evidence="4" id="KW-0472">Membrane</keyword>
<feature type="domain" description="Cadherin" evidence="7">
    <location>
        <begin position="5"/>
        <end position="61"/>
    </location>
</feature>